<feature type="region of interest" description="Disordered" evidence="1">
    <location>
        <begin position="238"/>
        <end position="268"/>
    </location>
</feature>
<feature type="domain" description="DUF659" evidence="2">
    <location>
        <begin position="61"/>
        <end position="134"/>
    </location>
</feature>
<sequence length="268" mass="29895">MAAFVVDKLQKEFDQAIASFFFENAIAFNATRSDSYKNMKRIMNEASKSREVLKLSGYNFLRMKALPTKYKTVDNDLDKIREPWDVTCLTLMTDGTTTTSNRPVINFIAAGDSGAVMVKTVDVEGKDKATPSLARMEYDPEEVKRSDGFSTPDPGLRLGERFAFLLSHVAPIAPRGSAQDFCKHLASISPMRIDDESNTPNWARFIGPTPPTLRLNEDIPLIVGEGTHAQVYRRRTTLVQDGGTTPPHDMRAQRAKESPPDIDESKVH</sequence>
<evidence type="ECO:0000259" key="2">
    <source>
        <dbReference type="Pfam" id="PF04937"/>
    </source>
</evidence>
<organism evidence="3 4">
    <name type="scientific">Chara braunii</name>
    <name type="common">Braun's stonewort</name>
    <dbReference type="NCBI Taxonomy" id="69332"/>
    <lineage>
        <taxon>Eukaryota</taxon>
        <taxon>Viridiplantae</taxon>
        <taxon>Streptophyta</taxon>
        <taxon>Charophyceae</taxon>
        <taxon>Charales</taxon>
        <taxon>Characeae</taxon>
        <taxon>Chara</taxon>
    </lineage>
</organism>
<feature type="compositionally biased region" description="Basic and acidic residues" evidence="1">
    <location>
        <begin position="248"/>
        <end position="268"/>
    </location>
</feature>
<accession>A0A388LPS5</accession>
<dbReference type="AlphaFoldDB" id="A0A388LPS5"/>
<dbReference type="EMBL" id="BFEA01000471">
    <property type="protein sequence ID" value="GBG84304.1"/>
    <property type="molecule type" value="Genomic_DNA"/>
</dbReference>
<proteinExistence type="predicted"/>
<protein>
    <recommendedName>
        <fullName evidence="2">DUF659 domain-containing protein</fullName>
    </recommendedName>
</protein>
<evidence type="ECO:0000256" key="1">
    <source>
        <dbReference type="SAM" id="MobiDB-lite"/>
    </source>
</evidence>
<reference evidence="3 4" key="1">
    <citation type="journal article" date="2018" name="Cell">
        <title>The Chara Genome: Secondary Complexity and Implications for Plant Terrestrialization.</title>
        <authorList>
            <person name="Nishiyama T."/>
            <person name="Sakayama H."/>
            <person name="Vries J.D."/>
            <person name="Buschmann H."/>
            <person name="Saint-Marcoux D."/>
            <person name="Ullrich K.K."/>
            <person name="Haas F.B."/>
            <person name="Vanderstraeten L."/>
            <person name="Becker D."/>
            <person name="Lang D."/>
            <person name="Vosolsobe S."/>
            <person name="Rombauts S."/>
            <person name="Wilhelmsson P.K.I."/>
            <person name="Janitza P."/>
            <person name="Kern R."/>
            <person name="Heyl A."/>
            <person name="Rumpler F."/>
            <person name="Villalobos L.I.A.C."/>
            <person name="Clay J.M."/>
            <person name="Skokan R."/>
            <person name="Toyoda A."/>
            <person name="Suzuki Y."/>
            <person name="Kagoshima H."/>
            <person name="Schijlen E."/>
            <person name="Tajeshwar N."/>
            <person name="Catarino B."/>
            <person name="Hetherington A.J."/>
            <person name="Saltykova A."/>
            <person name="Bonnot C."/>
            <person name="Breuninger H."/>
            <person name="Symeonidi A."/>
            <person name="Radhakrishnan G.V."/>
            <person name="Van Nieuwerburgh F."/>
            <person name="Deforce D."/>
            <person name="Chang C."/>
            <person name="Karol K.G."/>
            <person name="Hedrich R."/>
            <person name="Ulvskov P."/>
            <person name="Glockner G."/>
            <person name="Delwiche C.F."/>
            <person name="Petrasek J."/>
            <person name="Van de Peer Y."/>
            <person name="Friml J."/>
            <person name="Beilby M."/>
            <person name="Dolan L."/>
            <person name="Kohara Y."/>
            <person name="Sugano S."/>
            <person name="Fujiyama A."/>
            <person name="Delaux P.-M."/>
            <person name="Quint M."/>
            <person name="TheiBen G."/>
            <person name="Hagemann M."/>
            <person name="Harholt J."/>
            <person name="Dunand C."/>
            <person name="Zachgo S."/>
            <person name="Langdale J."/>
            <person name="Maumus F."/>
            <person name="Straeten D.V.D."/>
            <person name="Gould S.B."/>
            <person name="Rensing S.A."/>
        </authorList>
    </citation>
    <scope>NUCLEOTIDE SEQUENCE [LARGE SCALE GENOMIC DNA]</scope>
    <source>
        <strain evidence="3 4">S276</strain>
    </source>
</reference>
<evidence type="ECO:0000313" key="4">
    <source>
        <dbReference type="Proteomes" id="UP000265515"/>
    </source>
</evidence>
<dbReference type="Gramene" id="GBG84304">
    <property type="protein sequence ID" value="GBG84304"/>
    <property type="gene ID" value="CBR_g38274"/>
</dbReference>
<dbReference type="Pfam" id="PF04937">
    <property type="entry name" value="DUF659"/>
    <property type="match status" value="1"/>
</dbReference>
<comment type="caution">
    <text evidence="3">The sequence shown here is derived from an EMBL/GenBank/DDBJ whole genome shotgun (WGS) entry which is preliminary data.</text>
</comment>
<keyword evidence="4" id="KW-1185">Reference proteome</keyword>
<evidence type="ECO:0000313" key="3">
    <source>
        <dbReference type="EMBL" id="GBG84304.1"/>
    </source>
</evidence>
<name>A0A388LPS5_CHABU</name>
<dbReference type="InterPro" id="IPR007021">
    <property type="entry name" value="DUF659"/>
</dbReference>
<gene>
    <name evidence="3" type="ORF">CBR_g38274</name>
</gene>
<dbReference type="Proteomes" id="UP000265515">
    <property type="component" value="Unassembled WGS sequence"/>
</dbReference>